<name>A0A196SJ25_BLAHN</name>
<dbReference type="Proteomes" id="UP000078348">
    <property type="component" value="Unassembled WGS sequence"/>
</dbReference>
<dbReference type="EMBL" id="LXWW01000096">
    <property type="protein sequence ID" value="OAO16182.1"/>
    <property type="molecule type" value="Genomic_DNA"/>
</dbReference>
<accession>A0A196SJ25</accession>
<proteinExistence type="predicted"/>
<evidence type="ECO:0000313" key="1">
    <source>
        <dbReference type="EMBL" id="OAO16182.1"/>
    </source>
</evidence>
<reference evidence="1 2" key="1">
    <citation type="submission" date="2016-05" db="EMBL/GenBank/DDBJ databases">
        <title>Nuclear genome of Blastocystis sp. subtype 1 NandII.</title>
        <authorList>
            <person name="Gentekaki E."/>
            <person name="Curtis B."/>
            <person name="Stairs C."/>
            <person name="Eme L."/>
            <person name="Herman E."/>
            <person name="Klimes V."/>
            <person name="Arias M.C."/>
            <person name="Elias M."/>
            <person name="Hilliou F."/>
            <person name="Klute M."/>
            <person name="Malik S.-B."/>
            <person name="Pightling A."/>
            <person name="Rachubinski R."/>
            <person name="Salas D."/>
            <person name="Schlacht A."/>
            <person name="Suga H."/>
            <person name="Archibald J."/>
            <person name="Ball S.G."/>
            <person name="Clark G."/>
            <person name="Dacks J."/>
            <person name="Van Der Giezen M."/>
            <person name="Tsaousis A."/>
            <person name="Roger A."/>
        </authorList>
    </citation>
    <scope>NUCLEOTIDE SEQUENCE [LARGE SCALE GENOMIC DNA]</scope>
    <source>
        <strain evidence="2">ATCC 50177 / NandII</strain>
    </source>
</reference>
<dbReference type="AlphaFoldDB" id="A0A196SJ25"/>
<sequence length="403" mass="45553">MSSLGVEIGSMYFMGAYMKGNSCMALTLDDGSYLFAAHGLSQGRNTSLGTRTLGFAFNQGSFVFTNMCMFYLIPAGKFEQSAIDYYSPIPLKVDSKGYYQYDYQYKTGSYMTVEDSIMTILRQMKSQYEKTFGTLNCMTCTLPDAYYYSVFQVRAESLKRALNGIGIPRLELISERDAVLEYLKKSNEPIRQKTLIISCGEAFNSYTFVAPGRQPVTRPTPHCTGCSLLTDLMKMVVELFNIQYAGVCDPMFYKDERAFKRCVFFSTRVSMFKYLTGNHPIEVNIIQNQKNCNVKIDSKTCNSLFTAYAKNLAQHAYSSIVKYLTGEQDLSRYRVYLCGDYSQIPQLKKEIIAQFHISDPDLVSPLRPSAFAEGALYSIPPNVKVEKNSNVPVSVYPMSTCNY</sequence>
<dbReference type="SUPFAM" id="SSF53067">
    <property type="entry name" value="Actin-like ATPase domain"/>
    <property type="match status" value="1"/>
</dbReference>
<evidence type="ECO:0000313" key="2">
    <source>
        <dbReference type="Proteomes" id="UP000078348"/>
    </source>
</evidence>
<keyword evidence="2" id="KW-1185">Reference proteome</keyword>
<dbReference type="InterPro" id="IPR043129">
    <property type="entry name" value="ATPase_NBD"/>
</dbReference>
<protein>
    <submittedName>
        <fullName evidence="1">Uncharacterized protein</fullName>
    </submittedName>
</protein>
<dbReference type="Gene3D" id="3.30.30.30">
    <property type="match status" value="1"/>
</dbReference>
<comment type="caution">
    <text evidence="1">The sequence shown here is derived from an EMBL/GenBank/DDBJ whole genome shotgun (WGS) entry which is preliminary data.</text>
</comment>
<organism evidence="1 2">
    <name type="scientific">Blastocystis sp. subtype 1 (strain ATCC 50177 / NandII)</name>
    <dbReference type="NCBI Taxonomy" id="478820"/>
    <lineage>
        <taxon>Eukaryota</taxon>
        <taxon>Sar</taxon>
        <taxon>Stramenopiles</taxon>
        <taxon>Bigyra</taxon>
        <taxon>Opalozoa</taxon>
        <taxon>Opalinata</taxon>
        <taxon>Blastocystidae</taxon>
        <taxon>Blastocystis</taxon>
    </lineage>
</organism>
<dbReference type="Gene3D" id="3.90.640.10">
    <property type="entry name" value="Actin, Chain A, domain 4"/>
    <property type="match status" value="1"/>
</dbReference>
<dbReference type="Gene3D" id="3.30.420.40">
    <property type="match status" value="2"/>
</dbReference>
<gene>
    <name evidence="1" type="ORF">AV274_2125</name>
</gene>